<protein>
    <submittedName>
        <fullName evidence="9">Putative aldouronate transport system permease protein</fullName>
    </submittedName>
</protein>
<dbReference type="PANTHER" id="PTHR30193">
    <property type="entry name" value="ABC TRANSPORTER PERMEASE PROTEIN"/>
    <property type="match status" value="1"/>
</dbReference>
<gene>
    <name evidence="9" type="ORF">HNP82_001482</name>
</gene>
<dbReference type="EMBL" id="JACHFW010000004">
    <property type="protein sequence ID" value="MBB5264371.1"/>
    <property type="molecule type" value="Genomic_DNA"/>
</dbReference>
<dbReference type="InterPro" id="IPR051393">
    <property type="entry name" value="ABC_transporter_permease"/>
</dbReference>
<feature type="transmembrane region" description="Helical" evidence="7">
    <location>
        <begin position="166"/>
        <end position="195"/>
    </location>
</feature>
<comment type="similarity">
    <text evidence="7">Belongs to the binding-protein-dependent transport system permease family.</text>
</comment>
<dbReference type="Gene3D" id="1.10.3720.10">
    <property type="entry name" value="MetI-like"/>
    <property type="match status" value="1"/>
</dbReference>
<feature type="domain" description="ABC transmembrane type-1" evidence="8">
    <location>
        <begin position="80"/>
        <end position="296"/>
    </location>
</feature>
<dbReference type="InterPro" id="IPR035906">
    <property type="entry name" value="MetI-like_sf"/>
</dbReference>
<evidence type="ECO:0000256" key="7">
    <source>
        <dbReference type="RuleBase" id="RU363032"/>
    </source>
</evidence>
<evidence type="ECO:0000256" key="2">
    <source>
        <dbReference type="ARBA" id="ARBA00022448"/>
    </source>
</evidence>
<organism evidence="9 10">
    <name type="scientific">Catenibacillus scindens</name>
    <dbReference type="NCBI Taxonomy" id="673271"/>
    <lineage>
        <taxon>Bacteria</taxon>
        <taxon>Bacillati</taxon>
        <taxon>Bacillota</taxon>
        <taxon>Clostridia</taxon>
        <taxon>Lachnospirales</taxon>
        <taxon>Lachnospiraceae</taxon>
        <taxon>Catenibacillus</taxon>
    </lineage>
</organism>
<accession>A0A7W8M5H5</accession>
<dbReference type="AlphaFoldDB" id="A0A7W8M5H5"/>
<dbReference type="SUPFAM" id="SSF161098">
    <property type="entry name" value="MetI-like"/>
    <property type="match status" value="1"/>
</dbReference>
<comment type="caution">
    <text evidence="9">The sequence shown here is derived from an EMBL/GenBank/DDBJ whole genome shotgun (WGS) entry which is preliminary data.</text>
</comment>
<proteinExistence type="inferred from homology"/>
<dbReference type="Pfam" id="PF00528">
    <property type="entry name" value="BPD_transp_1"/>
    <property type="match status" value="1"/>
</dbReference>
<keyword evidence="10" id="KW-1185">Reference proteome</keyword>
<dbReference type="Proteomes" id="UP000543642">
    <property type="component" value="Unassembled WGS sequence"/>
</dbReference>
<evidence type="ECO:0000256" key="4">
    <source>
        <dbReference type="ARBA" id="ARBA00022692"/>
    </source>
</evidence>
<dbReference type="GO" id="GO:0055085">
    <property type="term" value="P:transmembrane transport"/>
    <property type="evidence" value="ECO:0007669"/>
    <property type="project" value="InterPro"/>
</dbReference>
<dbReference type="PROSITE" id="PS50928">
    <property type="entry name" value="ABC_TM1"/>
    <property type="match status" value="1"/>
</dbReference>
<evidence type="ECO:0000313" key="10">
    <source>
        <dbReference type="Proteomes" id="UP000543642"/>
    </source>
</evidence>
<evidence type="ECO:0000259" key="8">
    <source>
        <dbReference type="PROSITE" id="PS50928"/>
    </source>
</evidence>
<feature type="transmembrane region" description="Helical" evidence="7">
    <location>
        <begin position="216"/>
        <end position="237"/>
    </location>
</feature>
<evidence type="ECO:0000256" key="6">
    <source>
        <dbReference type="ARBA" id="ARBA00023136"/>
    </source>
</evidence>
<evidence type="ECO:0000256" key="3">
    <source>
        <dbReference type="ARBA" id="ARBA00022475"/>
    </source>
</evidence>
<evidence type="ECO:0000256" key="5">
    <source>
        <dbReference type="ARBA" id="ARBA00022989"/>
    </source>
</evidence>
<dbReference type="RefSeq" id="WP_183772925.1">
    <property type="nucleotide sequence ID" value="NZ_JACHFW010000004.1"/>
</dbReference>
<dbReference type="PANTHER" id="PTHR30193:SF44">
    <property type="entry name" value="LACTOSE TRANSPORT SYSTEM PERMEASE PROTEIN LACF"/>
    <property type="match status" value="1"/>
</dbReference>
<dbReference type="CDD" id="cd06261">
    <property type="entry name" value="TM_PBP2"/>
    <property type="match status" value="1"/>
</dbReference>
<keyword evidence="2 7" id="KW-0813">Transport</keyword>
<feature type="transmembrane region" description="Helical" evidence="7">
    <location>
        <begin position="121"/>
        <end position="146"/>
    </location>
</feature>
<evidence type="ECO:0000313" key="9">
    <source>
        <dbReference type="EMBL" id="MBB5264371.1"/>
    </source>
</evidence>
<feature type="transmembrane region" description="Helical" evidence="7">
    <location>
        <begin position="281"/>
        <end position="300"/>
    </location>
</feature>
<sequence>MDTLVVTKKGGRWRKFKKSIPFYLMGLPAMIYIIINNYMPLYGLQIAFKDYRVIDGITGSTWCGLKNFEFLFASDAWRITRNTVGYQFTWLILNTIISVFLAIFLNEVIGRRAKKFFQSLIMLPYLISFVILAYVVFVFLSDTGILNTFLGLFGIDKISWYTEPKYWPIILTIVNSWKSVGFNTIIYLSTLVGFGKEYYEAAELDGAGKWKQVTKITIPMLKPTIIMMVTLGMGMIFRSDYSLFYQVTRNSGMLYEVTDTIDTYVFRALTSGTNMGMSSAAAFYQSIVCFVMVMIFNAIVRKISREDAIF</sequence>
<feature type="transmembrane region" description="Helical" evidence="7">
    <location>
        <begin position="20"/>
        <end position="39"/>
    </location>
</feature>
<keyword evidence="6 7" id="KW-0472">Membrane</keyword>
<keyword evidence="3" id="KW-1003">Cell membrane</keyword>
<keyword evidence="5 7" id="KW-1133">Transmembrane helix</keyword>
<dbReference type="InterPro" id="IPR000515">
    <property type="entry name" value="MetI-like"/>
</dbReference>
<comment type="subcellular location">
    <subcellularLocation>
        <location evidence="1 7">Cell membrane</location>
        <topology evidence="1 7">Multi-pass membrane protein</topology>
    </subcellularLocation>
</comment>
<evidence type="ECO:0000256" key="1">
    <source>
        <dbReference type="ARBA" id="ARBA00004651"/>
    </source>
</evidence>
<keyword evidence="4 7" id="KW-0812">Transmembrane</keyword>
<feature type="transmembrane region" description="Helical" evidence="7">
    <location>
        <begin position="88"/>
        <end position="109"/>
    </location>
</feature>
<reference evidence="9 10" key="1">
    <citation type="submission" date="2020-08" db="EMBL/GenBank/DDBJ databases">
        <title>Genomic Encyclopedia of Type Strains, Phase IV (KMG-IV): sequencing the most valuable type-strain genomes for metagenomic binning, comparative biology and taxonomic classification.</title>
        <authorList>
            <person name="Goeker M."/>
        </authorList>
    </citation>
    <scope>NUCLEOTIDE SEQUENCE [LARGE SCALE GENOMIC DNA]</scope>
    <source>
        <strain evidence="9 10">DSM 106146</strain>
    </source>
</reference>
<dbReference type="GO" id="GO:0005886">
    <property type="term" value="C:plasma membrane"/>
    <property type="evidence" value="ECO:0007669"/>
    <property type="project" value="UniProtKB-SubCell"/>
</dbReference>
<name>A0A7W8M5H5_9FIRM</name>